<evidence type="ECO:0000256" key="5">
    <source>
        <dbReference type="ARBA" id="ARBA00022692"/>
    </source>
</evidence>
<reference evidence="11 12" key="2">
    <citation type="submission" date="2020-06" db="EMBL/GenBank/DDBJ databases">
        <title>Ramlibacter rhizophilus sp. nov., isolated from rhizosphere soil of national flower Mugunghwa from South Korea.</title>
        <authorList>
            <person name="Zheng-Fei Y."/>
            <person name="Huan T."/>
        </authorList>
    </citation>
    <scope>NUCLEOTIDE SEQUENCE [LARGE SCALE GENOMIC DNA]</scope>
    <source>
        <strain evidence="11 12">B156</strain>
    </source>
</reference>
<evidence type="ECO:0000256" key="4">
    <source>
        <dbReference type="ARBA" id="ARBA00022618"/>
    </source>
</evidence>
<proteinExistence type="inferred from homology"/>
<keyword evidence="2 9" id="KW-1003">Cell membrane</keyword>
<keyword evidence="6 9" id="KW-1133">Transmembrane helix</keyword>
<evidence type="ECO:0000256" key="2">
    <source>
        <dbReference type="ARBA" id="ARBA00022475"/>
    </source>
</evidence>
<dbReference type="GO" id="GO:0032153">
    <property type="term" value="C:cell division site"/>
    <property type="evidence" value="ECO:0007669"/>
    <property type="project" value="UniProtKB-UniRule"/>
</dbReference>
<organism evidence="11 12">
    <name type="scientific">Ramlibacter montanisoli</name>
    <dbReference type="NCBI Taxonomy" id="2732512"/>
    <lineage>
        <taxon>Bacteria</taxon>
        <taxon>Pseudomonadati</taxon>
        <taxon>Pseudomonadota</taxon>
        <taxon>Betaproteobacteria</taxon>
        <taxon>Burkholderiales</taxon>
        <taxon>Comamonadaceae</taxon>
        <taxon>Ramlibacter</taxon>
    </lineage>
</organism>
<dbReference type="InterPro" id="IPR026579">
    <property type="entry name" value="FtsQ"/>
</dbReference>
<dbReference type="PANTHER" id="PTHR35851">
    <property type="entry name" value="CELL DIVISION PROTEIN FTSQ"/>
    <property type="match status" value="1"/>
</dbReference>
<dbReference type="Gene3D" id="3.10.20.310">
    <property type="entry name" value="membrane protein fhac"/>
    <property type="match status" value="1"/>
</dbReference>
<dbReference type="EMBL" id="JABFCS010000001">
    <property type="protein sequence ID" value="NNU44052.1"/>
    <property type="molecule type" value="Genomic_DNA"/>
</dbReference>
<keyword evidence="8 9" id="KW-0131">Cell cycle</keyword>
<dbReference type="PROSITE" id="PS51257">
    <property type="entry name" value="PROKAR_LIPOPROTEIN"/>
    <property type="match status" value="1"/>
</dbReference>
<accession>A0A849K6L1</accession>
<comment type="subcellular location">
    <subcellularLocation>
        <location evidence="9">Cell inner membrane</location>
        <topology evidence="9">Single-pass type II membrane protein</topology>
    </subcellularLocation>
    <subcellularLocation>
        <location evidence="1">Membrane</location>
    </subcellularLocation>
    <text evidence="9">Localizes to the division septum.</text>
</comment>
<evidence type="ECO:0000256" key="8">
    <source>
        <dbReference type="ARBA" id="ARBA00023306"/>
    </source>
</evidence>
<feature type="transmembrane region" description="Helical" evidence="9">
    <location>
        <begin position="12"/>
        <end position="39"/>
    </location>
</feature>
<dbReference type="Pfam" id="PF03799">
    <property type="entry name" value="FtsQ_DivIB_C"/>
    <property type="match status" value="1"/>
</dbReference>
<keyword evidence="7 9" id="KW-0472">Membrane</keyword>
<dbReference type="AlphaFoldDB" id="A0A849K6L1"/>
<evidence type="ECO:0000313" key="11">
    <source>
        <dbReference type="EMBL" id="NNU44052.1"/>
    </source>
</evidence>
<gene>
    <name evidence="9" type="primary">ftsQ</name>
    <name evidence="11" type="ORF">HK415_14120</name>
</gene>
<keyword evidence="5 9" id="KW-0812">Transmembrane</keyword>
<comment type="similarity">
    <text evidence="9">Belongs to the FtsQ/DivIB family. FtsQ subfamily.</text>
</comment>
<evidence type="ECO:0000256" key="1">
    <source>
        <dbReference type="ARBA" id="ARBA00004370"/>
    </source>
</evidence>
<feature type="domain" description="POTRA" evidence="10">
    <location>
        <begin position="44"/>
        <end position="113"/>
    </location>
</feature>
<keyword evidence="4 9" id="KW-0132">Cell division</keyword>
<dbReference type="RefSeq" id="WP_171560279.1">
    <property type="nucleotide sequence ID" value="NZ_JABFCS010000001.1"/>
</dbReference>
<dbReference type="GO" id="GO:0090529">
    <property type="term" value="P:cell septum assembly"/>
    <property type="evidence" value="ECO:0007669"/>
    <property type="project" value="InterPro"/>
</dbReference>
<keyword evidence="3 9" id="KW-0997">Cell inner membrane</keyword>
<protein>
    <recommendedName>
        <fullName evidence="9">Cell division protein FtsQ</fullName>
    </recommendedName>
</protein>
<dbReference type="Gene3D" id="3.40.50.11690">
    <property type="entry name" value="Cell division protein FtsQ/DivIB"/>
    <property type="match status" value="1"/>
</dbReference>
<comment type="function">
    <text evidence="9">Essential cell division protein. May link together the upstream cell division proteins, which are predominantly cytoplasmic, with the downstream cell division proteins, which are predominantly periplasmic. May control correct divisome assembly.</text>
</comment>
<reference evidence="11 12" key="1">
    <citation type="submission" date="2020-05" db="EMBL/GenBank/DDBJ databases">
        <authorList>
            <person name="Khan S.A."/>
            <person name="Jeon C.O."/>
            <person name="Chun B.H."/>
        </authorList>
    </citation>
    <scope>NUCLEOTIDE SEQUENCE [LARGE SCALE GENOMIC DNA]</scope>
    <source>
        <strain evidence="11 12">B156</strain>
    </source>
</reference>
<dbReference type="InterPro" id="IPR034746">
    <property type="entry name" value="POTRA"/>
</dbReference>
<dbReference type="InterPro" id="IPR013685">
    <property type="entry name" value="POTRA_FtsQ_type"/>
</dbReference>
<dbReference type="Proteomes" id="UP000552954">
    <property type="component" value="Unassembled WGS sequence"/>
</dbReference>
<dbReference type="HAMAP" id="MF_00911">
    <property type="entry name" value="FtsQ_subfam"/>
    <property type="match status" value="1"/>
</dbReference>
<comment type="caution">
    <text evidence="11">The sequence shown here is derived from an EMBL/GenBank/DDBJ whole genome shotgun (WGS) entry which is preliminary data.</text>
</comment>
<dbReference type="PROSITE" id="PS51779">
    <property type="entry name" value="POTRA"/>
    <property type="match status" value="1"/>
</dbReference>
<keyword evidence="12" id="KW-1185">Reference proteome</keyword>
<comment type="subunit">
    <text evidence="9">Part of a complex composed of FtsB, FtsL and FtsQ.</text>
</comment>
<dbReference type="InterPro" id="IPR005548">
    <property type="entry name" value="Cell_div_FtsQ/DivIB_C"/>
</dbReference>
<name>A0A849K6L1_9BURK</name>
<evidence type="ECO:0000256" key="7">
    <source>
        <dbReference type="ARBA" id="ARBA00023136"/>
    </source>
</evidence>
<dbReference type="InterPro" id="IPR045335">
    <property type="entry name" value="FtsQ_C_sf"/>
</dbReference>
<evidence type="ECO:0000313" key="12">
    <source>
        <dbReference type="Proteomes" id="UP000552954"/>
    </source>
</evidence>
<dbReference type="GO" id="GO:0043093">
    <property type="term" value="P:FtsZ-dependent cytokinesis"/>
    <property type="evidence" value="ECO:0007669"/>
    <property type="project" value="UniProtKB-UniRule"/>
</dbReference>
<evidence type="ECO:0000259" key="10">
    <source>
        <dbReference type="PROSITE" id="PS51779"/>
    </source>
</evidence>
<dbReference type="Pfam" id="PF08478">
    <property type="entry name" value="POTRA_1"/>
    <property type="match status" value="1"/>
</dbReference>
<dbReference type="PANTHER" id="PTHR35851:SF1">
    <property type="entry name" value="CELL DIVISION PROTEIN FTSQ"/>
    <property type="match status" value="1"/>
</dbReference>
<evidence type="ECO:0000256" key="9">
    <source>
        <dbReference type="HAMAP-Rule" id="MF_00911"/>
    </source>
</evidence>
<evidence type="ECO:0000256" key="3">
    <source>
        <dbReference type="ARBA" id="ARBA00022519"/>
    </source>
</evidence>
<dbReference type="GO" id="GO:0005886">
    <property type="term" value="C:plasma membrane"/>
    <property type="evidence" value="ECO:0007669"/>
    <property type="project" value="UniProtKB-SubCell"/>
</dbReference>
<evidence type="ECO:0000256" key="6">
    <source>
        <dbReference type="ARBA" id="ARBA00022989"/>
    </source>
</evidence>
<sequence length="262" mass="28720">MRKKAPSVPVDVRLMHITATVLFVACGLLLAAALGWWALRHPVFAIGGIVVHGDVSHNSAATLRANVAPRLAGNFFTVDLQKAREAFEAVPWVRQAIVKRQFPNRLRVELQEHEPQAFWGGDSESRLVNTFGEVFEANPGDVEQDDMPRLVGPDGSAAQVLAMYRGLKPLLERLELGIEQVVLSGRGGWSLHLDSGATVELGRGTTEEVLARSQRFAQTLTQVTAKYGRRPEALVTADLRHTDGYAVKLRGVTTQDAVTKRN</sequence>